<dbReference type="RefSeq" id="XP_062717469.1">
    <property type="nucleotide sequence ID" value="XM_062867265.1"/>
</dbReference>
<name>A0AAJ0GKM7_9PEZI</name>
<comment type="caution">
    <text evidence="1">The sequence shown here is derived from an EMBL/GenBank/DDBJ whole genome shotgun (WGS) entry which is preliminary data.</text>
</comment>
<accession>A0AAJ0GKM7</accession>
<dbReference type="AlphaFoldDB" id="A0AAJ0GKM7"/>
<dbReference type="GeneID" id="87886094"/>
<dbReference type="Proteomes" id="UP001273166">
    <property type="component" value="Unassembled WGS sequence"/>
</dbReference>
<gene>
    <name evidence="1" type="ORF">B0T15DRAFT_497404</name>
</gene>
<dbReference type="EMBL" id="JAUDZG010000008">
    <property type="protein sequence ID" value="KAK3301689.1"/>
    <property type="molecule type" value="Genomic_DNA"/>
</dbReference>
<evidence type="ECO:0000313" key="2">
    <source>
        <dbReference type="Proteomes" id="UP001273166"/>
    </source>
</evidence>
<protein>
    <submittedName>
        <fullName evidence="1">Uncharacterized protein</fullName>
    </submittedName>
</protein>
<sequence length="154" mass="17437">MYSAVVFLAKHLEIDSLEVTHFTVSCFHDYVTGFLNNNKNNNNNNNNSHPNTLDPELAQIRARHTAEAQQAWGQDAHATAFVLRVLDHVFIKGLFVNGCCTVEEAVCQIHRRLCMLQSIWLENGVWVGDRALQTELKSALAKVMRDVELDWAVC</sequence>
<proteinExistence type="predicted"/>
<evidence type="ECO:0000313" key="1">
    <source>
        <dbReference type="EMBL" id="KAK3301689.1"/>
    </source>
</evidence>
<reference evidence="1" key="2">
    <citation type="submission" date="2023-06" db="EMBL/GenBank/DDBJ databases">
        <authorList>
            <consortium name="Lawrence Berkeley National Laboratory"/>
            <person name="Mondo S.J."/>
            <person name="Hensen N."/>
            <person name="Bonometti L."/>
            <person name="Westerberg I."/>
            <person name="Brannstrom I.O."/>
            <person name="Guillou S."/>
            <person name="Cros-Aarteil S."/>
            <person name="Calhoun S."/>
            <person name="Haridas S."/>
            <person name="Kuo A."/>
            <person name="Pangilinan J."/>
            <person name="Riley R."/>
            <person name="Labutti K."/>
            <person name="Andreopoulos B."/>
            <person name="Lipzen A."/>
            <person name="Chen C."/>
            <person name="Yanf M."/>
            <person name="Daum C."/>
            <person name="Ng V."/>
            <person name="Clum A."/>
            <person name="Steindorff A."/>
            <person name="Ohm R."/>
            <person name="Martin F."/>
            <person name="Silar P."/>
            <person name="Natvig D."/>
            <person name="Lalanne C."/>
            <person name="Gautier V."/>
            <person name="Ament-Velasquez S.L."/>
            <person name="Kruys A."/>
            <person name="Hutchinson M.I."/>
            <person name="Powell A.J."/>
            <person name="Barry K."/>
            <person name="Miller A.N."/>
            <person name="Grigoriev I.V."/>
            <person name="Debuchy R."/>
            <person name="Gladieux P."/>
            <person name="Thoren M.H."/>
            <person name="Johannesson H."/>
        </authorList>
    </citation>
    <scope>NUCLEOTIDE SEQUENCE</scope>
    <source>
        <strain evidence="1">CBS 333.67</strain>
    </source>
</reference>
<keyword evidence="2" id="KW-1185">Reference proteome</keyword>
<organism evidence="1 2">
    <name type="scientific">Chaetomium strumarium</name>
    <dbReference type="NCBI Taxonomy" id="1170767"/>
    <lineage>
        <taxon>Eukaryota</taxon>
        <taxon>Fungi</taxon>
        <taxon>Dikarya</taxon>
        <taxon>Ascomycota</taxon>
        <taxon>Pezizomycotina</taxon>
        <taxon>Sordariomycetes</taxon>
        <taxon>Sordariomycetidae</taxon>
        <taxon>Sordariales</taxon>
        <taxon>Chaetomiaceae</taxon>
        <taxon>Chaetomium</taxon>
    </lineage>
</organism>
<reference evidence="1" key="1">
    <citation type="journal article" date="2023" name="Mol. Phylogenet. Evol.">
        <title>Genome-scale phylogeny and comparative genomics of the fungal order Sordariales.</title>
        <authorList>
            <person name="Hensen N."/>
            <person name="Bonometti L."/>
            <person name="Westerberg I."/>
            <person name="Brannstrom I.O."/>
            <person name="Guillou S."/>
            <person name="Cros-Aarteil S."/>
            <person name="Calhoun S."/>
            <person name="Haridas S."/>
            <person name="Kuo A."/>
            <person name="Mondo S."/>
            <person name="Pangilinan J."/>
            <person name="Riley R."/>
            <person name="LaButti K."/>
            <person name="Andreopoulos B."/>
            <person name="Lipzen A."/>
            <person name="Chen C."/>
            <person name="Yan M."/>
            <person name="Daum C."/>
            <person name="Ng V."/>
            <person name="Clum A."/>
            <person name="Steindorff A."/>
            <person name="Ohm R.A."/>
            <person name="Martin F."/>
            <person name="Silar P."/>
            <person name="Natvig D.O."/>
            <person name="Lalanne C."/>
            <person name="Gautier V."/>
            <person name="Ament-Velasquez S.L."/>
            <person name="Kruys A."/>
            <person name="Hutchinson M.I."/>
            <person name="Powell A.J."/>
            <person name="Barry K."/>
            <person name="Miller A.N."/>
            <person name="Grigoriev I.V."/>
            <person name="Debuchy R."/>
            <person name="Gladieux P."/>
            <person name="Hiltunen Thoren M."/>
            <person name="Johannesson H."/>
        </authorList>
    </citation>
    <scope>NUCLEOTIDE SEQUENCE</scope>
    <source>
        <strain evidence="1">CBS 333.67</strain>
    </source>
</reference>